<gene>
    <name evidence="1" type="ORF">SAMN04488123_10432</name>
</gene>
<protein>
    <submittedName>
        <fullName evidence="1">Spore coat protein CotF</fullName>
    </submittedName>
</protein>
<evidence type="ECO:0000313" key="1">
    <source>
        <dbReference type="EMBL" id="SDI64276.1"/>
    </source>
</evidence>
<dbReference type="AlphaFoldDB" id="A0A1G8M8I6"/>
<keyword evidence="1" id="KW-0167">Capsid protein</keyword>
<dbReference type="OrthoDB" id="2374504at2"/>
<accession>A0A1G8M8I6</accession>
<keyword evidence="1" id="KW-0946">Virion</keyword>
<sequence>MQLAGHEFHELSELTMGCFNTVSCMSTWMKQAQDQELQQLLAKHFSTHIDDYNLKVEFLQDAGAPDIAKSEADTYTPNLASYTESPVTPLPPVEMRLTETQPNDREIATAYLLDMKASAKNNAQGALECANPDLRTALENAYLSTSHHAYEIWQYMVNKGYYPLAPAPAMEIQSVGKIYPVLKQQGVQS</sequence>
<dbReference type="Gene3D" id="1.20.1260.10">
    <property type="match status" value="1"/>
</dbReference>
<dbReference type="EMBL" id="FNEN01000004">
    <property type="protein sequence ID" value="SDI64276.1"/>
    <property type="molecule type" value="Genomic_DNA"/>
</dbReference>
<reference evidence="1 2" key="1">
    <citation type="submission" date="2016-10" db="EMBL/GenBank/DDBJ databases">
        <authorList>
            <person name="de Groot N.N."/>
        </authorList>
    </citation>
    <scope>NUCLEOTIDE SEQUENCE [LARGE SCALE GENOMIC DNA]</scope>
    <source>
        <strain evidence="1 2">DSM 21771</strain>
    </source>
</reference>
<dbReference type="Proteomes" id="UP000198853">
    <property type="component" value="Unassembled WGS sequence"/>
</dbReference>
<dbReference type="Pfam" id="PF07875">
    <property type="entry name" value="Coat_F"/>
    <property type="match status" value="1"/>
</dbReference>
<dbReference type="InterPro" id="IPR012347">
    <property type="entry name" value="Ferritin-like"/>
</dbReference>
<keyword evidence="2" id="KW-1185">Reference proteome</keyword>
<dbReference type="RefSeq" id="WP_090397124.1">
    <property type="nucleotide sequence ID" value="NZ_FNEN01000004.1"/>
</dbReference>
<proteinExistence type="predicted"/>
<dbReference type="InterPro" id="IPR012851">
    <property type="entry name" value="Spore_coat_CotF-like"/>
</dbReference>
<name>A0A1G8M8I6_9BACI</name>
<organism evidence="1 2">
    <name type="scientific">Natribacillus halophilus</name>
    <dbReference type="NCBI Taxonomy" id="549003"/>
    <lineage>
        <taxon>Bacteria</taxon>
        <taxon>Bacillati</taxon>
        <taxon>Bacillota</taxon>
        <taxon>Bacilli</taxon>
        <taxon>Bacillales</taxon>
        <taxon>Bacillaceae</taxon>
        <taxon>Natribacillus</taxon>
    </lineage>
</organism>
<evidence type="ECO:0000313" key="2">
    <source>
        <dbReference type="Proteomes" id="UP000198853"/>
    </source>
</evidence>